<dbReference type="GO" id="GO:0030915">
    <property type="term" value="C:Smc5-Smc6 complex"/>
    <property type="evidence" value="ECO:0007669"/>
    <property type="project" value="EnsemblFungi"/>
</dbReference>
<evidence type="ECO:0000256" key="12">
    <source>
        <dbReference type="SAM" id="Coils"/>
    </source>
</evidence>
<dbReference type="GO" id="GO:0003684">
    <property type="term" value="F:damaged DNA binding"/>
    <property type="evidence" value="ECO:0007669"/>
    <property type="project" value="TreeGrafter"/>
</dbReference>
<feature type="domain" description="RecF/RecN/SMC N-terminal" evidence="13">
    <location>
        <begin position="89"/>
        <end position="1094"/>
    </location>
</feature>
<comment type="caution">
    <text evidence="14">The sequence shown here is derived from an EMBL/GenBank/DDBJ whole genome shotgun (WGS) entry which is preliminary data.</text>
</comment>
<protein>
    <recommendedName>
        <fullName evidence="13">RecF/RecN/SMC N-terminal domain-containing protein</fullName>
    </recommendedName>
</protein>
<dbReference type="Pfam" id="PF02463">
    <property type="entry name" value="SMC_N"/>
    <property type="match status" value="1"/>
</dbReference>
<dbReference type="GO" id="GO:0005524">
    <property type="term" value="F:ATP binding"/>
    <property type="evidence" value="ECO:0007669"/>
    <property type="project" value="UniProtKB-KW"/>
</dbReference>
<dbReference type="EMBL" id="LFWA01000006">
    <property type="protein sequence ID" value="KTW31046.1"/>
    <property type="molecule type" value="Genomic_DNA"/>
</dbReference>
<dbReference type="PANTHER" id="PTHR19306:SF6">
    <property type="entry name" value="STRUCTURAL MAINTENANCE OF CHROMOSOMES PROTEIN 6"/>
    <property type="match status" value="1"/>
</dbReference>
<accession>A0A0W4ZRN6</accession>
<evidence type="ECO:0000256" key="10">
    <source>
        <dbReference type="ARBA" id="ARBA00023204"/>
    </source>
</evidence>
<dbReference type="SUPFAM" id="SSF52540">
    <property type="entry name" value="P-loop containing nucleoside triphosphate hydrolases"/>
    <property type="match status" value="2"/>
</dbReference>
<evidence type="ECO:0000256" key="4">
    <source>
        <dbReference type="ARBA" id="ARBA00022454"/>
    </source>
</evidence>
<dbReference type="VEuPathDB" id="FungiDB:T551_01598"/>
<gene>
    <name evidence="14" type="ORF">T551_01598</name>
</gene>
<dbReference type="InterPro" id="IPR003395">
    <property type="entry name" value="RecF/RecN/SMC_N"/>
</dbReference>
<comment type="subcellular location">
    <subcellularLocation>
        <location evidence="2">Chromosome</location>
    </subcellularLocation>
    <subcellularLocation>
        <location evidence="1">Nucleus</location>
    </subcellularLocation>
</comment>
<dbReference type="RefSeq" id="XP_018230036.1">
    <property type="nucleotide sequence ID" value="XM_018373861.1"/>
</dbReference>
<dbReference type="eggNOG" id="KOG0250">
    <property type="taxonomic scope" value="Eukaryota"/>
</dbReference>
<dbReference type="InterPro" id="IPR027417">
    <property type="entry name" value="P-loop_NTPase"/>
</dbReference>
<dbReference type="PANTHER" id="PTHR19306">
    <property type="entry name" value="STRUCTURAL MAINTENANCE OF CHROMOSOMES 5,6 SMC5, SMC6"/>
    <property type="match status" value="1"/>
</dbReference>
<feature type="coiled-coil region" evidence="12">
    <location>
        <begin position="304"/>
        <end position="463"/>
    </location>
</feature>
<evidence type="ECO:0000259" key="13">
    <source>
        <dbReference type="Pfam" id="PF02463"/>
    </source>
</evidence>
<keyword evidence="11" id="KW-0539">Nucleus</keyword>
<sequence length="1124" mass="130464">MVKRKIEYQELFDEKASGISHGKVFNKYKSNELFLNGHTLDKNDIYEDISDRLSVNDEYESFDAEPDIRDVDLSVQNRRSLSCAQAGIIRSIELVNFMCHKYLKVDVCPNINFLVGRNGSGKSAILTAITVCLGGKATITNRGSNIKNLIREGANSSSVTIILKNTGDDAYMHDIYGDTIIIERRFTRESGGGYKIRSSDNRVISTKREELDAINDHMGLQVDNPMTVLTQDTARQFLGNSTAEEKYKFFMKSVQLIQLNNDYNLINETIETTANVIKTKKEGLNLLKQSVDDARARFQETFRIREMYEQLDKLKDEMAWAQVEEQEKKLDDINSFLEIQKKKMICAQEEYHKLESNLSDLQIKITDTQRNLDSIKDNEISLFNQQLLEIKHKLDSNNEEIKELMIQERELLAQINIANEEIKSCLQRIFDEKKYFSIDGSSQERLKVRKEELNLEISSLKSNNYEIDMLIEQLQKDIEFENSKFLKTKDFIITQDKTVKVLYDQLISFQQAKKNRLAAFHPRMPILVQAIEQETRFSSVPIGPFGKFIDVLKPEWSFVLETFFGTTLNAFLVNNTKDEKILRNIMQKCNCFSSIIIGSDDLFDYSKGEPDNEFDTILKILNIKDEFIKRQLIIHHQIESTILIKDRHIADEIMYNRPNNVTACYSLHKNGRDGFKIGGKQGSSSSIPLDGWRKALRLSENIDNQMSSIHKLISNAELEYKSLLEVQESHIVSLKKMEFEKEKLENQKKNLKCQINEKLDELDDINEQFNEKKDMGKIEVLEENIKDAKELIKNYQGQHNDILDAKNKLNKMNILFEEELALKKKKILKSEESIEKLRKVLDDLIDERIQKKADSEHYKKKADEYLVKIAEITENKIQQEKVVNLFIKQASQISKRVEVNHDARYLDNLIKQMVKRLDDAQQRLGSTVEDIAQEFEKLQKDFQSIFMEVKDLEVLHDDLQNTLKERRLRWKYYRSMISLRTKMLFHHFLSMRAFNGKLKIDHKAGTLEPIVYTDRVINEKNILKNNTIKGLSGGEKSFSTVCLLLSIWEAMGSPIRCLDEFDVFMDAVNRRISISMMIDAARDASTTQFILITPQDMGSIRFGPDIKIIKMKDPERNQAILTFE</sequence>
<dbReference type="Proteomes" id="UP000053447">
    <property type="component" value="Unassembled WGS sequence"/>
</dbReference>
<evidence type="ECO:0000256" key="6">
    <source>
        <dbReference type="ARBA" id="ARBA00022763"/>
    </source>
</evidence>
<keyword evidence="6" id="KW-0227">DNA damage</keyword>
<dbReference type="AlphaFoldDB" id="A0A0W4ZRN6"/>
<keyword evidence="7" id="KW-0067">ATP-binding</keyword>
<dbReference type="GeneID" id="28940116"/>
<organism evidence="14 15">
    <name type="scientific">Pneumocystis jirovecii (strain RU7)</name>
    <name type="common">Human pneumocystis pneumonia agent</name>
    <dbReference type="NCBI Taxonomy" id="1408657"/>
    <lineage>
        <taxon>Eukaryota</taxon>
        <taxon>Fungi</taxon>
        <taxon>Dikarya</taxon>
        <taxon>Ascomycota</taxon>
        <taxon>Taphrinomycotina</taxon>
        <taxon>Pneumocystomycetes</taxon>
        <taxon>Pneumocystaceae</taxon>
        <taxon>Pneumocystis</taxon>
    </lineage>
</organism>
<keyword evidence="5" id="KW-0547">Nucleotide-binding</keyword>
<evidence type="ECO:0000256" key="8">
    <source>
        <dbReference type="ARBA" id="ARBA00023054"/>
    </source>
</evidence>
<keyword evidence="9" id="KW-0233">DNA recombination</keyword>
<evidence type="ECO:0000256" key="5">
    <source>
        <dbReference type="ARBA" id="ARBA00022741"/>
    </source>
</evidence>
<dbReference type="GO" id="GO:0005634">
    <property type="term" value="C:nucleus"/>
    <property type="evidence" value="ECO:0007669"/>
    <property type="project" value="UniProtKB-SubCell"/>
</dbReference>
<dbReference type="OrthoDB" id="10265785at2759"/>
<evidence type="ECO:0000313" key="15">
    <source>
        <dbReference type="Proteomes" id="UP000053447"/>
    </source>
</evidence>
<comment type="similarity">
    <text evidence="3">Belongs to the SMC family. SMC6 subfamily.</text>
</comment>
<dbReference type="STRING" id="1408657.A0A0W4ZRN6"/>
<dbReference type="Gene3D" id="3.40.50.300">
    <property type="entry name" value="P-loop containing nucleotide triphosphate hydrolases"/>
    <property type="match status" value="2"/>
</dbReference>
<proteinExistence type="inferred from homology"/>
<keyword evidence="4" id="KW-0158">Chromosome</keyword>
<dbReference type="GO" id="GO:0003697">
    <property type="term" value="F:single-stranded DNA binding"/>
    <property type="evidence" value="ECO:0007669"/>
    <property type="project" value="EnsemblFungi"/>
</dbReference>
<reference evidence="15" key="1">
    <citation type="journal article" date="2016" name="Nat. Commun.">
        <title>Genome analysis of three Pneumocystis species reveals adaptation mechanisms to life exclusively in mammalian hosts.</title>
        <authorList>
            <person name="Ma L."/>
            <person name="Chen Z."/>
            <person name="Huang D.W."/>
            <person name="Kutty G."/>
            <person name="Ishihara M."/>
            <person name="Wang H."/>
            <person name="Abouelleil A."/>
            <person name="Bishop L."/>
            <person name="Davey E."/>
            <person name="Deng R."/>
            <person name="Deng X."/>
            <person name="Fan L."/>
            <person name="Fantoni G."/>
            <person name="Fitzgerald M."/>
            <person name="Gogineni E."/>
            <person name="Goldberg J.M."/>
            <person name="Handley G."/>
            <person name="Hu X."/>
            <person name="Huber C."/>
            <person name="Jiao X."/>
            <person name="Jones K."/>
            <person name="Levin J.Z."/>
            <person name="Liu Y."/>
            <person name="Macdonald P."/>
            <person name="Melnikov A."/>
            <person name="Raley C."/>
            <person name="Sassi M."/>
            <person name="Sherman B.T."/>
            <person name="Song X."/>
            <person name="Sykes S."/>
            <person name="Tran B."/>
            <person name="Walsh L."/>
            <person name="Xia Y."/>
            <person name="Yang J."/>
            <person name="Young S."/>
            <person name="Zeng Q."/>
            <person name="Zheng X."/>
            <person name="Stephens R."/>
            <person name="Nusbaum C."/>
            <person name="Birren B.W."/>
            <person name="Azadi P."/>
            <person name="Lempicki R.A."/>
            <person name="Cuomo C.A."/>
            <person name="Kovacs J.A."/>
        </authorList>
    </citation>
    <scope>NUCLEOTIDE SEQUENCE [LARGE SCALE GENOMIC DNA]</scope>
    <source>
        <strain evidence="15">RU7</strain>
    </source>
</reference>
<evidence type="ECO:0000256" key="11">
    <source>
        <dbReference type="ARBA" id="ARBA00023242"/>
    </source>
</evidence>
<name>A0A0W4ZRN6_PNEJ7</name>
<dbReference type="GO" id="GO:0000724">
    <property type="term" value="P:double-strand break repair via homologous recombination"/>
    <property type="evidence" value="ECO:0007669"/>
    <property type="project" value="EnsemblFungi"/>
</dbReference>
<keyword evidence="15" id="KW-1185">Reference proteome</keyword>
<evidence type="ECO:0000256" key="3">
    <source>
        <dbReference type="ARBA" id="ARBA00006793"/>
    </source>
</evidence>
<evidence type="ECO:0000256" key="1">
    <source>
        <dbReference type="ARBA" id="ARBA00004123"/>
    </source>
</evidence>
<keyword evidence="8 12" id="KW-0175">Coiled coil</keyword>
<evidence type="ECO:0000256" key="7">
    <source>
        <dbReference type="ARBA" id="ARBA00022840"/>
    </source>
</evidence>
<evidence type="ECO:0000256" key="9">
    <source>
        <dbReference type="ARBA" id="ARBA00023172"/>
    </source>
</evidence>
<dbReference type="GO" id="GO:0008094">
    <property type="term" value="F:ATP-dependent activity, acting on DNA"/>
    <property type="evidence" value="ECO:0007669"/>
    <property type="project" value="EnsemblFungi"/>
</dbReference>
<evidence type="ECO:0000256" key="2">
    <source>
        <dbReference type="ARBA" id="ARBA00004286"/>
    </source>
</evidence>
<evidence type="ECO:0000313" key="14">
    <source>
        <dbReference type="EMBL" id="KTW31046.1"/>
    </source>
</evidence>
<keyword evidence="10" id="KW-0234">DNA repair</keyword>
<dbReference type="GO" id="GO:0035861">
    <property type="term" value="C:site of double-strand break"/>
    <property type="evidence" value="ECO:0007669"/>
    <property type="project" value="TreeGrafter"/>
</dbReference>
<feature type="coiled-coil region" evidence="12">
    <location>
        <begin position="734"/>
        <end position="854"/>
    </location>
</feature>